<evidence type="ECO:0000313" key="2">
    <source>
        <dbReference type="EMBL" id="KAG0265911.1"/>
    </source>
</evidence>
<feature type="compositionally biased region" description="Polar residues" evidence="1">
    <location>
        <begin position="1148"/>
        <end position="1166"/>
    </location>
</feature>
<feature type="compositionally biased region" description="Basic and acidic residues" evidence="1">
    <location>
        <begin position="564"/>
        <end position="578"/>
    </location>
</feature>
<dbReference type="OrthoDB" id="2445928at2759"/>
<feature type="compositionally biased region" description="Polar residues" evidence="1">
    <location>
        <begin position="579"/>
        <end position="604"/>
    </location>
</feature>
<reference evidence="2" key="1">
    <citation type="journal article" date="2020" name="Fungal Divers.">
        <title>Resolving the Mortierellaceae phylogeny through synthesis of multi-gene phylogenetics and phylogenomics.</title>
        <authorList>
            <person name="Vandepol N."/>
            <person name="Liber J."/>
            <person name="Desiro A."/>
            <person name="Na H."/>
            <person name="Kennedy M."/>
            <person name="Barry K."/>
            <person name="Grigoriev I.V."/>
            <person name="Miller A.N."/>
            <person name="O'Donnell K."/>
            <person name="Stajich J.E."/>
            <person name="Bonito G."/>
        </authorList>
    </citation>
    <scope>NUCLEOTIDE SEQUENCE</scope>
    <source>
        <strain evidence="2">KOD948</strain>
    </source>
</reference>
<name>A0A9P6UA64_9FUNG</name>
<feature type="compositionally biased region" description="Polar residues" evidence="1">
    <location>
        <begin position="1081"/>
        <end position="1093"/>
    </location>
</feature>
<organism evidence="2 3">
    <name type="scientific">Mortierella polycephala</name>
    <dbReference type="NCBI Taxonomy" id="41804"/>
    <lineage>
        <taxon>Eukaryota</taxon>
        <taxon>Fungi</taxon>
        <taxon>Fungi incertae sedis</taxon>
        <taxon>Mucoromycota</taxon>
        <taxon>Mortierellomycotina</taxon>
        <taxon>Mortierellomycetes</taxon>
        <taxon>Mortierellales</taxon>
        <taxon>Mortierellaceae</taxon>
        <taxon>Mortierella</taxon>
    </lineage>
</organism>
<dbReference type="AlphaFoldDB" id="A0A9P6UA64"/>
<dbReference type="Proteomes" id="UP000726737">
    <property type="component" value="Unassembled WGS sequence"/>
</dbReference>
<evidence type="ECO:0000313" key="3">
    <source>
        <dbReference type="Proteomes" id="UP000726737"/>
    </source>
</evidence>
<sequence length="1181" mass="129559">MSGAASSGVDGQHSIALINQKKVTAHRQQDRVLLTQSDVVPQRPSARNTPMLSLQPHHVEISTDRPSVSGRLLLHIPKIPGKQFHFVSLALHLRLMESIAWTRQDLITFEIEKESWSQTVWDKRIKLPYQDRQEEASDKEFVAVVKEPSRGWSGGGNADGRIEIAADEWRWEWLMPVKKNEVRPESFEGAMGNVWYELEAKCMFRWDELDKDGNVVVVDPSPQALETAVVSKTVGSGSNSLNGLEGSSSKAKSLAHVFGKLKIGNKSKKVQRSGDFNVGSRHDEYIKRSFLKRENSMQQGDPGGSNGGMSLSTLIAEDPSTFQSMPYGSERFSRPSGEPLPFLIRKIMKLYFIKPPPRISTNPAFFSPPPSMALPTLPGTRRLKAIIPGAKIQVQIQIPSLIPIRGYALTSELVPDSKRRGLVLSKNAQQKYQYGDQHPADHDHHQFHQPSDDSHGIVIDSSFLESFQVALAVRKVTKMDISKDELLRKRCQTAEGPSSISPFVSGTSAAPGGSENWKKEIRVRKVKCEFWQKESCRIPIDSGTAESPARSIKYALGPAFTYSEKDQEVERERVKERTPSTMQIQSLPPVGQQSTCPLPQTTAVSWDDSASLEEPRKPARQSSSASIPLPSILRSHSHPQQPQHRPEQEQSLSSPLMSPSPMISQGLERMGSSTSIYSPSIQQQHTTFPSSAISTCSRPQVSQSSKPFMLLIPVQLSSPKLRQTFAWPTAELPSPILDLYDPMSQQLLKPIADLGARIGEMDDYPVNPEWNDMSPGGGTRADADEGFFNPETRSSLPQHYRYGSLSNTPSIRPRIEVKHYLSLRLSIDILEFEGVLEDEDGDQDLGAMEEQQLQQVKKQQELSAYRNSAITAADGARVSGPSAADDGSKEGFGVSRAEYAGAASSGGIKGSAYSGLSTTTFNSSSSLIMATPSPMESLTIKAGTEPTFQPVHRFSNSTTGLLDEDAIQEGREMGEVVRDGRPHRARSASNASHGTLKTTSTSASSIMSGVHSHDKDADGEIVTDHHRTRPGEFVANALGVIKKKVSSAGLSATKSHHHAQEQHHPGATMQSHVPDAPPPLHTQSLIQNTNMNPGQGEGQDQSHRRPRSMAVNVQKLKDFVIRVPITVVIQVEDLARVGMARSMEHSENPASVTNTNIGSVTETIGNESRIGSEDGTETGRE</sequence>
<comment type="caution">
    <text evidence="2">The sequence shown here is derived from an EMBL/GenBank/DDBJ whole genome shotgun (WGS) entry which is preliminary data.</text>
</comment>
<feature type="region of interest" description="Disordered" evidence="1">
    <location>
        <begin position="564"/>
        <end position="673"/>
    </location>
</feature>
<feature type="region of interest" description="Disordered" evidence="1">
    <location>
        <begin position="1145"/>
        <end position="1181"/>
    </location>
</feature>
<dbReference type="EMBL" id="JAAAJA010000025">
    <property type="protein sequence ID" value="KAG0265911.1"/>
    <property type="molecule type" value="Genomic_DNA"/>
</dbReference>
<protein>
    <submittedName>
        <fullName evidence="2">Uncharacterized protein</fullName>
    </submittedName>
</protein>
<feature type="region of interest" description="Disordered" evidence="1">
    <location>
        <begin position="1048"/>
        <end position="1107"/>
    </location>
</feature>
<keyword evidence="3" id="KW-1185">Reference proteome</keyword>
<feature type="compositionally biased region" description="Low complexity" evidence="1">
    <location>
        <begin position="622"/>
        <end position="662"/>
    </location>
</feature>
<gene>
    <name evidence="2" type="ORF">BG011_003836</name>
</gene>
<evidence type="ECO:0000256" key="1">
    <source>
        <dbReference type="SAM" id="MobiDB-lite"/>
    </source>
</evidence>
<feature type="region of interest" description="Disordered" evidence="1">
    <location>
        <begin position="980"/>
        <end position="1016"/>
    </location>
</feature>
<accession>A0A9P6UA64</accession>
<proteinExistence type="predicted"/>
<feature type="compositionally biased region" description="Polar residues" evidence="1">
    <location>
        <begin position="987"/>
        <end position="1007"/>
    </location>
</feature>